<dbReference type="Pfam" id="PF13458">
    <property type="entry name" value="Peripla_BP_6"/>
    <property type="match status" value="1"/>
</dbReference>
<comment type="caution">
    <text evidence="4">The sequence shown here is derived from an EMBL/GenBank/DDBJ whole genome shotgun (WGS) entry which is preliminary data.</text>
</comment>
<dbReference type="AlphaFoldDB" id="A0ABD6DZ88"/>
<evidence type="ECO:0000256" key="2">
    <source>
        <dbReference type="SAM" id="MobiDB-lite"/>
    </source>
</evidence>
<dbReference type="PROSITE" id="PS51257">
    <property type="entry name" value="PROKAR_LIPOPROTEIN"/>
    <property type="match status" value="1"/>
</dbReference>
<feature type="region of interest" description="Disordered" evidence="2">
    <location>
        <begin position="23"/>
        <end position="78"/>
    </location>
</feature>
<feature type="compositionally biased region" description="Gly residues" evidence="2">
    <location>
        <begin position="37"/>
        <end position="78"/>
    </location>
</feature>
<accession>A0ABD6DZ88</accession>
<feature type="domain" description="Leucine-binding protein" evidence="3">
    <location>
        <begin position="280"/>
        <end position="469"/>
    </location>
</feature>
<evidence type="ECO:0000313" key="5">
    <source>
        <dbReference type="Proteomes" id="UP001597092"/>
    </source>
</evidence>
<sequence>MARDIVRRRFLKRVGAAGAIGATGLAGCIGSPDDGGDGGGDSGDGGGDGGGDGDSGGDGGGDSGGDGGGSGGGPGGLVVIGYPESGIQLFRDYYSQSDGSEEILVPDGLRDGSMPGQVGNDMENVTGTAPAAGGPNQEAFNSLFQDEYGSSPGVFTSQSYDSVALQLLANAAAGENSGTAIRDQMRRIANPGGMEVTPDNLVEGIEAAANGDDVNYQGASSSTNFNEAGDPASAAYAIWEFNADEGAAENIEVQNFEGENPDGAGPAADSGPGGSDREMSVGILLPETGDLASVGAPMIQAAQLPAQQVNEANPAGLSVNAQVEDTQTSPSAGTAAAESLVSAGVPSVCGSASSGVNVPVSQEVFIPNEVVGCSPSSTALSVTNLEDNDYIFRTAPSDILQGRVMAQVMSERLGVDTVSTLYVNNDYGQQLSERFSSVFEDTFDGEVYRQVAFNIGESSYSSVISNALSAPDS</sequence>
<evidence type="ECO:0000313" key="4">
    <source>
        <dbReference type="EMBL" id="MFD1686619.1"/>
    </source>
</evidence>
<feature type="compositionally biased region" description="Low complexity" evidence="2">
    <location>
        <begin position="23"/>
        <end position="32"/>
    </location>
</feature>
<dbReference type="RefSeq" id="WP_256305814.1">
    <property type="nucleotide sequence ID" value="NZ_JANHAW010000001.1"/>
</dbReference>
<dbReference type="InterPro" id="IPR051010">
    <property type="entry name" value="BCAA_transport"/>
</dbReference>
<gene>
    <name evidence="4" type="ORF">ACFSAS_13465</name>
</gene>
<dbReference type="PROSITE" id="PS51318">
    <property type="entry name" value="TAT"/>
    <property type="match status" value="1"/>
</dbReference>
<dbReference type="PANTHER" id="PTHR30483">
    <property type="entry name" value="LEUCINE-SPECIFIC-BINDING PROTEIN"/>
    <property type="match status" value="1"/>
</dbReference>
<feature type="compositionally biased region" description="Low complexity" evidence="2">
    <location>
        <begin position="261"/>
        <end position="270"/>
    </location>
</feature>
<protein>
    <submittedName>
        <fullName evidence="4">ABC transporter substrate-binding protein</fullName>
    </submittedName>
</protein>
<evidence type="ECO:0000259" key="3">
    <source>
        <dbReference type="Pfam" id="PF13458"/>
    </source>
</evidence>
<dbReference type="EMBL" id="JBHUDP010000005">
    <property type="protein sequence ID" value="MFD1686619.1"/>
    <property type="molecule type" value="Genomic_DNA"/>
</dbReference>
<keyword evidence="1" id="KW-0732">Signal</keyword>
<evidence type="ECO:0000256" key="1">
    <source>
        <dbReference type="ARBA" id="ARBA00022729"/>
    </source>
</evidence>
<keyword evidence="5" id="KW-1185">Reference proteome</keyword>
<dbReference type="InterPro" id="IPR028082">
    <property type="entry name" value="Peripla_BP_I"/>
</dbReference>
<dbReference type="Proteomes" id="UP001597092">
    <property type="component" value="Unassembled WGS sequence"/>
</dbReference>
<reference evidence="4 5" key="1">
    <citation type="journal article" date="2019" name="Int. J. Syst. Evol. Microbiol.">
        <title>The Global Catalogue of Microorganisms (GCM) 10K type strain sequencing project: providing services to taxonomists for standard genome sequencing and annotation.</title>
        <authorList>
            <consortium name="The Broad Institute Genomics Platform"/>
            <consortium name="The Broad Institute Genome Sequencing Center for Infectious Disease"/>
            <person name="Wu L."/>
            <person name="Ma J."/>
        </authorList>
    </citation>
    <scope>NUCLEOTIDE SEQUENCE [LARGE SCALE GENOMIC DNA]</scope>
    <source>
        <strain evidence="4 5">CGMCC 1.10387</strain>
    </source>
</reference>
<dbReference type="PANTHER" id="PTHR30483:SF6">
    <property type="entry name" value="PERIPLASMIC BINDING PROTEIN OF ABC TRANSPORTER FOR NATURAL AMINO ACIDS"/>
    <property type="match status" value="1"/>
</dbReference>
<name>A0ABD6DZ88_9EURY</name>
<feature type="region of interest" description="Disordered" evidence="2">
    <location>
        <begin position="256"/>
        <end position="280"/>
    </location>
</feature>
<dbReference type="Gene3D" id="3.40.50.2300">
    <property type="match status" value="4"/>
</dbReference>
<organism evidence="4 5">
    <name type="scientific">Halobellus litoreus</name>
    <dbReference type="NCBI Taxonomy" id="755310"/>
    <lineage>
        <taxon>Archaea</taxon>
        <taxon>Methanobacteriati</taxon>
        <taxon>Methanobacteriota</taxon>
        <taxon>Stenosarchaea group</taxon>
        <taxon>Halobacteria</taxon>
        <taxon>Halobacteriales</taxon>
        <taxon>Haloferacaceae</taxon>
        <taxon>Halobellus</taxon>
    </lineage>
</organism>
<dbReference type="InterPro" id="IPR028081">
    <property type="entry name" value="Leu-bd"/>
</dbReference>
<proteinExistence type="predicted"/>
<dbReference type="SUPFAM" id="SSF53822">
    <property type="entry name" value="Periplasmic binding protein-like I"/>
    <property type="match status" value="2"/>
</dbReference>
<dbReference type="InterPro" id="IPR006311">
    <property type="entry name" value="TAT_signal"/>
</dbReference>